<evidence type="ECO:0000313" key="1">
    <source>
        <dbReference type="EMBL" id="MFD1530855.1"/>
    </source>
</evidence>
<keyword evidence="2" id="KW-1185">Reference proteome</keyword>
<name>A0ABW4FKQ8_9PSEU</name>
<sequence>MLLAKPMRLCAHGRYLLYLTRDGGKWCFCDVPVDPAYRHLDDRMEGIRAKWEALGRAKEWADG</sequence>
<gene>
    <name evidence="1" type="ORF">ACFSCY_15525</name>
</gene>
<evidence type="ECO:0000313" key="2">
    <source>
        <dbReference type="Proteomes" id="UP001597145"/>
    </source>
</evidence>
<protein>
    <submittedName>
        <fullName evidence="1">Uncharacterized protein</fullName>
    </submittedName>
</protein>
<comment type="caution">
    <text evidence="1">The sequence shown here is derived from an EMBL/GenBank/DDBJ whole genome shotgun (WGS) entry which is preliminary data.</text>
</comment>
<reference evidence="2" key="1">
    <citation type="journal article" date="2019" name="Int. J. Syst. Evol. Microbiol.">
        <title>The Global Catalogue of Microorganisms (GCM) 10K type strain sequencing project: providing services to taxonomists for standard genome sequencing and annotation.</title>
        <authorList>
            <consortium name="The Broad Institute Genomics Platform"/>
            <consortium name="The Broad Institute Genome Sequencing Center for Infectious Disease"/>
            <person name="Wu L."/>
            <person name="Ma J."/>
        </authorList>
    </citation>
    <scope>NUCLEOTIDE SEQUENCE [LARGE SCALE GENOMIC DNA]</scope>
    <source>
        <strain evidence="2">JCM 12165</strain>
    </source>
</reference>
<proteinExistence type="predicted"/>
<dbReference type="RefSeq" id="WP_343970758.1">
    <property type="nucleotide sequence ID" value="NZ_BAAAJG010000002.1"/>
</dbReference>
<dbReference type="Proteomes" id="UP001597145">
    <property type="component" value="Unassembled WGS sequence"/>
</dbReference>
<accession>A0ABW4FKQ8</accession>
<dbReference type="EMBL" id="JBHUCP010000009">
    <property type="protein sequence ID" value="MFD1530855.1"/>
    <property type="molecule type" value="Genomic_DNA"/>
</dbReference>
<organism evidence="1 2">
    <name type="scientific">Pseudonocardia aurantiaca</name>
    <dbReference type="NCBI Taxonomy" id="75290"/>
    <lineage>
        <taxon>Bacteria</taxon>
        <taxon>Bacillati</taxon>
        <taxon>Actinomycetota</taxon>
        <taxon>Actinomycetes</taxon>
        <taxon>Pseudonocardiales</taxon>
        <taxon>Pseudonocardiaceae</taxon>
        <taxon>Pseudonocardia</taxon>
    </lineage>
</organism>